<dbReference type="OrthoDB" id="2951834at2759"/>
<name>A0A1Y1YPT1_9PLEO</name>
<sequence>MRSVLNVITEDPDQLRRFPTEVRLMIFTELLTLWPKTIFRGAYEFGPLDKKEFEEEIGVPWQILLTCRKYHDEAAPILYGNNRFVFCTGVRGEPGAFWRFPISARYMPYLADLAVYFRADDPKAMGSHRVGLFLTSIARRATKLQNLVVLASSDRYYDNRCKWDILFNHHPVCKAVLEMLERKTVRHLKIRMHNDAFLFPTFAHFLEQEFRKYGDTEGRSLTFWASCTCPKGCPYHPLQFCFLCGWDYQMQDTRPIDTIVDPGTVEAGMERMMDMQDELFTLGILPPKDDDEEGEEEEEELEAGIISGTYRRPFKDTYEDNLPAFTSGMLLPGQVRRYRSLPKAPEVWRFRQTTLFEYFHVVHYSHYLQMTFRPNQLFMES</sequence>
<reference evidence="1 2" key="1">
    <citation type="submission" date="2016-07" db="EMBL/GenBank/DDBJ databases">
        <title>Pervasive Adenine N6-methylation of Active Genes in Fungi.</title>
        <authorList>
            <consortium name="DOE Joint Genome Institute"/>
            <person name="Mondo S.J."/>
            <person name="Dannebaum R.O."/>
            <person name="Kuo R.C."/>
            <person name="Labutti K."/>
            <person name="Haridas S."/>
            <person name="Kuo A."/>
            <person name="Salamov A."/>
            <person name="Ahrendt S.R."/>
            <person name="Lipzen A."/>
            <person name="Sullivan W."/>
            <person name="Andreopoulos W.B."/>
            <person name="Clum A."/>
            <person name="Lindquist E."/>
            <person name="Daum C."/>
            <person name="Ramamoorthy G.K."/>
            <person name="Gryganskyi A."/>
            <person name="Culley D."/>
            <person name="Magnuson J.K."/>
            <person name="James T.Y."/>
            <person name="O'Malley M.A."/>
            <person name="Stajich J.E."/>
            <person name="Spatafora J.W."/>
            <person name="Visel A."/>
            <person name="Grigoriev I.V."/>
        </authorList>
    </citation>
    <scope>NUCLEOTIDE SEQUENCE [LARGE SCALE GENOMIC DNA]</scope>
    <source>
        <strain evidence="1 2">CBS 115471</strain>
    </source>
</reference>
<evidence type="ECO:0008006" key="3">
    <source>
        <dbReference type="Google" id="ProtNLM"/>
    </source>
</evidence>
<evidence type="ECO:0000313" key="2">
    <source>
        <dbReference type="Proteomes" id="UP000193144"/>
    </source>
</evidence>
<comment type="caution">
    <text evidence="1">The sequence shown here is derived from an EMBL/GenBank/DDBJ whole genome shotgun (WGS) entry which is preliminary data.</text>
</comment>
<dbReference type="AlphaFoldDB" id="A0A1Y1YPT1"/>
<dbReference type="EMBL" id="MCFA01000189">
    <property type="protein sequence ID" value="ORY00013.1"/>
    <property type="molecule type" value="Genomic_DNA"/>
</dbReference>
<protein>
    <recommendedName>
        <fullName evidence="3">F-box domain-containing protein</fullName>
    </recommendedName>
</protein>
<keyword evidence="2" id="KW-1185">Reference proteome</keyword>
<dbReference type="Proteomes" id="UP000193144">
    <property type="component" value="Unassembled WGS sequence"/>
</dbReference>
<gene>
    <name evidence="1" type="ORF">BCR34DRAFT_494944</name>
</gene>
<accession>A0A1Y1YPT1</accession>
<proteinExistence type="predicted"/>
<organism evidence="1 2">
    <name type="scientific">Clohesyomyces aquaticus</name>
    <dbReference type="NCBI Taxonomy" id="1231657"/>
    <lineage>
        <taxon>Eukaryota</taxon>
        <taxon>Fungi</taxon>
        <taxon>Dikarya</taxon>
        <taxon>Ascomycota</taxon>
        <taxon>Pezizomycotina</taxon>
        <taxon>Dothideomycetes</taxon>
        <taxon>Pleosporomycetidae</taxon>
        <taxon>Pleosporales</taxon>
        <taxon>Lindgomycetaceae</taxon>
        <taxon>Clohesyomyces</taxon>
    </lineage>
</organism>
<evidence type="ECO:0000313" key="1">
    <source>
        <dbReference type="EMBL" id="ORY00013.1"/>
    </source>
</evidence>